<feature type="transmembrane region" description="Helical" evidence="1">
    <location>
        <begin position="246"/>
        <end position="273"/>
    </location>
</feature>
<dbReference type="AlphaFoldDB" id="A0A8S3Q7S8"/>
<proteinExistence type="predicted"/>
<protein>
    <submittedName>
        <fullName evidence="2">Uncharacterized protein</fullName>
    </submittedName>
</protein>
<comment type="caution">
    <text evidence="2">The sequence shown here is derived from an EMBL/GenBank/DDBJ whole genome shotgun (WGS) entry which is preliminary data.</text>
</comment>
<name>A0A8S3Q7S8_MYTED</name>
<reference evidence="2" key="1">
    <citation type="submission" date="2021-03" db="EMBL/GenBank/DDBJ databases">
        <authorList>
            <person name="Bekaert M."/>
        </authorList>
    </citation>
    <scope>NUCLEOTIDE SEQUENCE</scope>
</reference>
<feature type="transmembrane region" description="Helical" evidence="1">
    <location>
        <begin position="148"/>
        <end position="170"/>
    </location>
</feature>
<evidence type="ECO:0000313" key="2">
    <source>
        <dbReference type="EMBL" id="CAG2190491.1"/>
    </source>
</evidence>
<dbReference type="InterPro" id="IPR030417">
    <property type="entry name" value="MS4A"/>
</dbReference>
<keyword evidence="3" id="KW-1185">Reference proteome</keyword>
<keyword evidence="1" id="KW-0812">Transmembrane</keyword>
<feature type="transmembrane region" description="Helical" evidence="1">
    <location>
        <begin position="64"/>
        <end position="97"/>
    </location>
</feature>
<keyword evidence="1" id="KW-1133">Transmembrane helix</keyword>
<evidence type="ECO:0000313" key="3">
    <source>
        <dbReference type="Proteomes" id="UP000683360"/>
    </source>
</evidence>
<feature type="transmembrane region" description="Helical" evidence="1">
    <location>
        <begin position="208"/>
        <end position="226"/>
    </location>
</feature>
<gene>
    <name evidence="2" type="ORF">MEDL_5783</name>
</gene>
<dbReference type="OrthoDB" id="6101413at2759"/>
<dbReference type="Proteomes" id="UP000683360">
    <property type="component" value="Unassembled WGS sequence"/>
</dbReference>
<feature type="transmembrane region" description="Helical" evidence="1">
    <location>
        <begin position="280"/>
        <end position="301"/>
    </location>
</feature>
<feature type="transmembrane region" description="Helical" evidence="1">
    <location>
        <begin position="28"/>
        <end position="52"/>
    </location>
</feature>
<dbReference type="PANTHER" id="PTHR23320">
    <property type="entry name" value="MEMBRANE-SPANNING 4-DOMAINS SUBFAMILY A MS4A -RELATED"/>
    <property type="match status" value="1"/>
</dbReference>
<accession>A0A8S3Q7S8</accession>
<dbReference type="EMBL" id="CAJPWZ010000331">
    <property type="protein sequence ID" value="CAG2190491.1"/>
    <property type="molecule type" value="Genomic_DNA"/>
</dbReference>
<keyword evidence="1" id="KW-0472">Membrane</keyword>
<organism evidence="2 3">
    <name type="scientific">Mytilus edulis</name>
    <name type="common">Blue mussel</name>
    <dbReference type="NCBI Taxonomy" id="6550"/>
    <lineage>
        <taxon>Eukaryota</taxon>
        <taxon>Metazoa</taxon>
        <taxon>Spiralia</taxon>
        <taxon>Lophotrochozoa</taxon>
        <taxon>Mollusca</taxon>
        <taxon>Bivalvia</taxon>
        <taxon>Autobranchia</taxon>
        <taxon>Pteriomorphia</taxon>
        <taxon>Mytilida</taxon>
        <taxon>Mytiloidea</taxon>
        <taxon>Mytilidae</taxon>
        <taxon>Mytilinae</taxon>
        <taxon>Mytilus</taxon>
    </lineage>
</organism>
<sequence>MVILLQCILTGIIPFCMIIRTKSYWICLKVAFMVCNIIAASVLVPSIYSFRAIEAFIRDTYETYVLILLSFMTVISFAEVIVAIMAASYCCCCSAWGTSNQQLKQSESMSTSVNNPGIAPLMIEETTIQPSYTENRNHDVFPVRTFKVFGGIQIGLGVLICILSLIGVALDTVGMHKLDDCKYQQYQHGYKYESSYYSRCYLYRDSRLLFSFDLSCLICSGWFVLTGFLPMCMSKKRESSWKCLKVGFMVCSIIGASIFFLTVFILGVVGAFLRRSNSMLSISIATLSFAEAVLAIISASYCCCCTTWRISSQTQRVLFVNSSQSGPILNVPQTNVVMDNVLQMSTDHTGNPVVQYPRAQQYQIINTNEPITEQIQPGVNAQSGMMNIQQQVFNTSPPPYKE</sequence>
<dbReference type="PANTHER" id="PTHR23320:SF165">
    <property type="entry name" value="MARVEL DOMAIN-CONTAINING PROTEIN"/>
    <property type="match status" value="1"/>
</dbReference>
<evidence type="ECO:0000256" key="1">
    <source>
        <dbReference type="SAM" id="Phobius"/>
    </source>
</evidence>